<comment type="caution">
    <text evidence="3">The sequence shown here is derived from an EMBL/GenBank/DDBJ whole genome shotgun (WGS) entry which is preliminary data.</text>
</comment>
<feature type="chain" id="PRO_5029660825" evidence="1">
    <location>
        <begin position="23"/>
        <end position="248"/>
    </location>
</feature>
<dbReference type="AlphaFoldDB" id="A0A7K0KFQ7"/>
<reference evidence="3 4" key="1">
    <citation type="submission" date="2019-08" db="EMBL/GenBank/DDBJ databases">
        <title>In-depth cultivation of the pig gut microbiome towards novel bacterial diversity and tailored functional studies.</title>
        <authorList>
            <person name="Wylensek D."/>
            <person name="Hitch T.C.A."/>
            <person name="Clavel T."/>
        </authorList>
    </citation>
    <scope>NUCLEOTIDE SEQUENCE [LARGE SCALE GENOMIC DNA]</scope>
    <source>
        <strain evidence="3 4">LKV-178-WT-2A</strain>
    </source>
</reference>
<dbReference type="RefSeq" id="WP_154534289.1">
    <property type="nucleotide sequence ID" value="NZ_VUNG01000020.1"/>
</dbReference>
<sequence length="248" mass="28155">MKTSRRHLLMLTAMLVSIQSWAQQVTYSHDASKYGQIMVMELGAGSLTPEVYYKLTHNSYRKGAKAPTSVKNTLRTATQIASLPQVDMADSIQSDLESRAKIEAMNIADRQIDIAWLTEGEKINSRLLAFKNNLNGLVGKATSEEIDAWTDLARMYDFAIKTVRKGYMPNSERQKQYLAIYDEVTASNDKLILRVRFLATKQRADRIVTAMSRFQHRVKENATAAYNRWRDNGLKAKTTTKDNNIITP</sequence>
<evidence type="ECO:0000313" key="3">
    <source>
        <dbReference type="EMBL" id="MST84708.1"/>
    </source>
</evidence>
<dbReference type="Pfam" id="PF16464">
    <property type="entry name" value="DUF5045"/>
    <property type="match status" value="1"/>
</dbReference>
<evidence type="ECO:0000313" key="4">
    <source>
        <dbReference type="Proteomes" id="UP000438914"/>
    </source>
</evidence>
<accession>A0A7K0KFQ7</accession>
<gene>
    <name evidence="3" type="ORF">FYJ73_08510</name>
</gene>
<keyword evidence="1" id="KW-0732">Signal</keyword>
<evidence type="ECO:0000259" key="2">
    <source>
        <dbReference type="Pfam" id="PF16464"/>
    </source>
</evidence>
<dbReference type="InterPro" id="IPR032492">
    <property type="entry name" value="DUF5045"/>
</dbReference>
<evidence type="ECO:0000256" key="1">
    <source>
        <dbReference type="SAM" id="SignalP"/>
    </source>
</evidence>
<dbReference type="EMBL" id="VUNG01000020">
    <property type="protein sequence ID" value="MST84708.1"/>
    <property type="molecule type" value="Genomic_DNA"/>
</dbReference>
<organism evidence="3 4">
    <name type="scientific">Hallella mizrahii</name>
    <dbReference type="NCBI Taxonomy" id="2606637"/>
    <lineage>
        <taxon>Bacteria</taxon>
        <taxon>Pseudomonadati</taxon>
        <taxon>Bacteroidota</taxon>
        <taxon>Bacteroidia</taxon>
        <taxon>Bacteroidales</taxon>
        <taxon>Prevotellaceae</taxon>
        <taxon>Hallella</taxon>
    </lineage>
</organism>
<feature type="signal peptide" evidence="1">
    <location>
        <begin position="1"/>
        <end position="22"/>
    </location>
</feature>
<protein>
    <submittedName>
        <fullName evidence="3">DUF5045 domain-containing protein</fullName>
    </submittedName>
</protein>
<dbReference type="Proteomes" id="UP000438914">
    <property type="component" value="Unassembled WGS sequence"/>
</dbReference>
<feature type="domain" description="DUF5045" evidence="2">
    <location>
        <begin position="22"/>
        <end position="107"/>
    </location>
</feature>
<proteinExistence type="predicted"/>
<keyword evidence="4" id="KW-1185">Reference proteome</keyword>
<name>A0A7K0KFQ7_9BACT</name>